<keyword evidence="1" id="KW-1133">Transmembrane helix</keyword>
<reference evidence="3" key="1">
    <citation type="journal article" date="2019" name="Nat. Commun.">
        <title>Expansion of phycobilisome linker gene families in mesophilic red algae.</title>
        <authorList>
            <person name="Lee J."/>
            <person name="Kim D."/>
            <person name="Bhattacharya D."/>
            <person name="Yoon H.S."/>
        </authorList>
    </citation>
    <scope>NUCLEOTIDE SEQUENCE [LARGE SCALE GENOMIC DNA]</scope>
    <source>
        <strain evidence="3">CCMP 1328</strain>
    </source>
</reference>
<keyword evidence="1" id="KW-0812">Transmembrane</keyword>
<comment type="caution">
    <text evidence="2">The sequence shown here is derived from an EMBL/GenBank/DDBJ whole genome shotgun (WGS) entry which is preliminary data.</text>
</comment>
<keyword evidence="3" id="KW-1185">Reference proteome</keyword>
<accession>A0A5J4YNZ1</accession>
<protein>
    <submittedName>
        <fullName evidence="2">Uncharacterized protein</fullName>
    </submittedName>
</protein>
<evidence type="ECO:0000313" key="3">
    <source>
        <dbReference type="Proteomes" id="UP000324585"/>
    </source>
</evidence>
<proteinExistence type="predicted"/>
<dbReference type="EMBL" id="VRMN01000009">
    <property type="protein sequence ID" value="KAA8492692.1"/>
    <property type="molecule type" value="Genomic_DNA"/>
</dbReference>
<dbReference type="AlphaFoldDB" id="A0A5J4YNZ1"/>
<evidence type="ECO:0000313" key="2">
    <source>
        <dbReference type="EMBL" id="KAA8492692.1"/>
    </source>
</evidence>
<evidence type="ECO:0000256" key="1">
    <source>
        <dbReference type="SAM" id="Phobius"/>
    </source>
</evidence>
<keyword evidence="1" id="KW-0472">Membrane</keyword>
<sequence length="464" mass="50902">MSSDRASPVSEATWVCTTIVGSTGAGAFAMQWVLLSLIAIAVLVCTAISLSGRQQAHDQIRIQDDDDLTPLTSGTRAPQTGPPPRIVLGVVNTRNAGVGNAVQYLFKFISLARCLDVQAVLPTHSVNKIEPANDKRFFFAEDLVLYDLDVMSQYASIVHFGSACRCIDVVVQLDGTEVADTGSIGGRIMSASPLKIMYLQPRSLSPDELIAELLARVPISPSRCNNPLPCVVLGNHQTAVSAMDRIDRRTCRGRPLTSLVPRPPPFPDYSDELAAAFVVPGRAMHAWARSLLPPGWDYDRLLVVHLRYACGEYKRMNACNGGEVVCVGRNEEPLRAMNVTDFARLVRLLAEKSGCKYVIPILPPQFTSQTLRSNIARAFNLNFEDLVSSKNLDLFWTLMAERTLATFAKVLIDETRSSFSSTIEHARERLGLTPFLPLWQTIDKMNETGFEIIAGPKMGRNGGP</sequence>
<name>A0A5J4YNZ1_PORPP</name>
<organism evidence="2 3">
    <name type="scientific">Porphyridium purpureum</name>
    <name type="common">Red alga</name>
    <name type="synonym">Porphyridium cruentum</name>
    <dbReference type="NCBI Taxonomy" id="35688"/>
    <lineage>
        <taxon>Eukaryota</taxon>
        <taxon>Rhodophyta</taxon>
        <taxon>Bangiophyceae</taxon>
        <taxon>Porphyridiales</taxon>
        <taxon>Porphyridiaceae</taxon>
        <taxon>Porphyridium</taxon>
    </lineage>
</organism>
<gene>
    <name evidence="2" type="ORF">FVE85_8199</name>
</gene>
<dbReference type="Proteomes" id="UP000324585">
    <property type="component" value="Unassembled WGS sequence"/>
</dbReference>
<feature type="transmembrane region" description="Helical" evidence="1">
    <location>
        <begin position="32"/>
        <end position="52"/>
    </location>
</feature>